<sequence>MTDTWIIAQLLAQSCCFFLLLMILTTIFKITKKWNILNNDEIQINLERRTFLVGAVLELVLLFQGFSLIAFLVTINEHIPSLLRGAMCATGALEANEFGYPLLYFKIGSLFVYSSFLFLHFLDKKEPTYPLTPYKYYLVIPAFLCVSIEFVLMSLYFWNINPDLIATCCSVSFFSQEVNTVNFLNFSAFLNEGIIGWIFTGSILGIYLIYNSFFKKRKEKLFSMALIFLNGILYIILSVYVLKFFFVKYIYGLPSHLCLFDIFFQKYNYIGYLIFFNLFFVSLFLINKLIFVLVQKKLGTDYSLFWNKYQKITLLFWLLSWLVPCLYYFAWEGSL</sequence>
<dbReference type="OrthoDB" id="9788139at2"/>
<dbReference type="KEGG" id="fli:Fleli_3905"/>
<feature type="transmembrane region" description="Helical" evidence="1">
    <location>
        <begin position="270"/>
        <end position="294"/>
    </location>
</feature>
<dbReference type="RefSeq" id="WP_014799631.1">
    <property type="nucleotide sequence ID" value="NC_018018.1"/>
</dbReference>
<keyword evidence="1" id="KW-1133">Transmembrane helix</keyword>
<feature type="transmembrane region" description="Helical" evidence="1">
    <location>
        <begin position="134"/>
        <end position="157"/>
    </location>
</feature>
<organism evidence="2 3">
    <name type="scientific">Bernardetia litoralis (strain ATCC 23117 / DSM 6794 / NBRC 15988 / NCIMB 1366 / Fx l1 / Sio-4)</name>
    <name type="common">Flexibacter litoralis</name>
    <dbReference type="NCBI Taxonomy" id="880071"/>
    <lineage>
        <taxon>Bacteria</taxon>
        <taxon>Pseudomonadati</taxon>
        <taxon>Bacteroidota</taxon>
        <taxon>Cytophagia</taxon>
        <taxon>Cytophagales</taxon>
        <taxon>Bernardetiaceae</taxon>
        <taxon>Bernardetia</taxon>
    </lineage>
</organism>
<feature type="transmembrane region" description="Helical" evidence="1">
    <location>
        <begin position="314"/>
        <end position="331"/>
    </location>
</feature>
<evidence type="ECO:0000256" key="1">
    <source>
        <dbReference type="SAM" id="Phobius"/>
    </source>
</evidence>
<feature type="transmembrane region" description="Helical" evidence="1">
    <location>
        <begin position="194"/>
        <end position="214"/>
    </location>
</feature>
<protein>
    <submittedName>
        <fullName evidence="2">Uncharacterized protein</fullName>
    </submittedName>
</protein>
<dbReference type="eggNOG" id="ENOG502Z9TM">
    <property type="taxonomic scope" value="Bacteria"/>
</dbReference>
<evidence type="ECO:0000313" key="3">
    <source>
        <dbReference type="Proteomes" id="UP000006054"/>
    </source>
</evidence>
<gene>
    <name evidence="2" type="ordered locus">Fleli_3905</name>
</gene>
<keyword evidence="1" id="KW-0472">Membrane</keyword>
<name>I4AQH3_BERLS</name>
<reference evidence="3" key="1">
    <citation type="submission" date="2012-06" db="EMBL/GenBank/DDBJ databases">
        <title>The complete genome of Flexibacter litoralis DSM 6794.</title>
        <authorList>
            <person name="Lucas S."/>
            <person name="Copeland A."/>
            <person name="Lapidus A."/>
            <person name="Glavina del Rio T."/>
            <person name="Dalin E."/>
            <person name="Tice H."/>
            <person name="Bruce D."/>
            <person name="Goodwin L."/>
            <person name="Pitluck S."/>
            <person name="Peters L."/>
            <person name="Ovchinnikova G."/>
            <person name="Lu M."/>
            <person name="Kyrpides N."/>
            <person name="Mavromatis K."/>
            <person name="Ivanova N."/>
            <person name="Brettin T."/>
            <person name="Detter J.C."/>
            <person name="Han C."/>
            <person name="Larimer F."/>
            <person name="Land M."/>
            <person name="Hauser L."/>
            <person name="Markowitz V."/>
            <person name="Cheng J.-F."/>
            <person name="Hugenholtz P."/>
            <person name="Woyke T."/>
            <person name="Wu D."/>
            <person name="Spring S."/>
            <person name="Lang E."/>
            <person name="Kopitz M."/>
            <person name="Brambilla E."/>
            <person name="Klenk H.-P."/>
            <person name="Eisen J.A."/>
        </authorList>
    </citation>
    <scope>NUCLEOTIDE SEQUENCE [LARGE SCALE GENOMIC DNA]</scope>
    <source>
        <strain evidence="3">ATCC 23117 / DSM 6794 / NBRC 15988 / NCIMB 1366 / Sio-4</strain>
    </source>
</reference>
<keyword evidence="3" id="KW-1185">Reference proteome</keyword>
<feature type="transmembrane region" description="Helical" evidence="1">
    <location>
        <begin position="51"/>
        <end position="75"/>
    </location>
</feature>
<feature type="transmembrane region" description="Helical" evidence="1">
    <location>
        <begin position="103"/>
        <end position="122"/>
    </location>
</feature>
<dbReference type="Proteomes" id="UP000006054">
    <property type="component" value="Chromosome"/>
</dbReference>
<feature type="transmembrane region" description="Helical" evidence="1">
    <location>
        <begin position="6"/>
        <end position="30"/>
    </location>
</feature>
<feature type="transmembrane region" description="Helical" evidence="1">
    <location>
        <begin position="226"/>
        <end position="250"/>
    </location>
</feature>
<dbReference type="STRING" id="880071.Fleli_3905"/>
<dbReference type="AlphaFoldDB" id="I4AQH3"/>
<dbReference type="EMBL" id="CP003345">
    <property type="protein sequence ID" value="AFM06208.1"/>
    <property type="molecule type" value="Genomic_DNA"/>
</dbReference>
<accession>I4AQH3</accession>
<keyword evidence="1" id="KW-0812">Transmembrane</keyword>
<proteinExistence type="predicted"/>
<evidence type="ECO:0000313" key="2">
    <source>
        <dbReference type="EMBL" id="AFM06208.1"/>
    </source>
</evidence>
<dbReference type="HOGENOM" id="CLU_071530_0_0_10"/>